<feature type="region of interest" description="Disordered" evidence="1">
    <location>
        <begin position="36"/>
        <end position="71"/>
    </location>
</feature>
<feature type="transmembrane region" description="Helical" evidence="2">
    <location>
        <begin position="117"/>
        <end position="136"/>
    </location>
</feature>
<dbReference type="Proteomes" id="UP000251960">
    <property type="component" value="Unassembled WGS sequence"/>
</dbReference>
<dbReference type="PANTHER" id="PTHR46626">
    <property type="entry name" value="RETICULON-LIKE PROTEIN B17"/>
    <property type="match status" value="1"/>
</dbReference>
<reference evidence="3 4" key="1">
    <citation type="journal article" date="2018" name="Nat. Genet.">
        <title>Extensive intraspecific gene order and gene structural variations between Mo17 and other maize genomes.</title>
        <authorList>
            <person name="Sun S."/>
            <person name="Zhou Y."/>
            <person name="Chen J."/>
            <person name="Shi J."/>
            <person name="Zhao H."/>
            <person name="Zhao H."/>
            <person name="Song W."/>
            <person name="Zhang M."/>
            <person name="Cui Y."/>
            <person name="Dong X."/>
            <person name="Liu H."/>
            <person name="Ma X."/>
            <person name="Jiao Y."/>
            <person name="Wang B."/>
            <person name="Wei X."/>
            <person name="Stein J.C."/>
            <person name="Glaubitz J.C."/>
            <person name="Lu F."/>
            <person name="Yu G."/>
            <person name="Liang C."/>
            <person name="Fengler K."/>
            <person name="Li B."/>
            <person name="Rafalski A."/>
            <person name="Schnable P.S."/>
            <person name="Ware D.H."/>
            <person name="Buckler E.S."/>
            <person name="Lai J."/>
        </authorList>
    </citation>
    <scope>NUCLEOTIDE SEQUENCE [LARGE SCALE GENOMIC DNA]</scope>
    <source>
        <strain evidence="4">cv. Missouri 17</strain>
        <tissue evidence="3">Seedling</tissue>
    </source>
</reference>
<evidence type="ECO:0000256" key="2">
    <source>
        <dbReference type="SAM" id="Phobius"/>
    </source>
</evidence>
<sequence>MTPAPPPVEKKATPIVVHRMTNFELAQSFPEKKALPAVGPRIPEAEPASSPPGGEEYEEIQGRPSQPSRSQRECRTLFKNMGFAVNLVMWTDVSKSALVFGLGLLARLLLLRQRPKLHTISAASYAGLIYLGLRFLRKSILSRGESVECDDDGASAAIAGADTVRDGPVRHFVTLWTLAKLVFFGVFIIPKVCSSYSTQLARYGK</sequence>
<keyword evidence="2" id="KW-1133">Transmembrane helix</keyword>
<comment type="caution">
    <text evidence="3">The sequence shown here is derived from an EMBL/GenBank/DDBJ whole genome shotgun (WGS) entry which is preliminary data.</text>
</comment>
<keyword evidence="2" id="KW-0812">Transmembrane</keyword>
<dbReference type="ExpressionAtlas" id="A0A3L6D690">
    <property type="expression patterns" value="baseline and differential"/>
</dbReference>
<feature type="transmembrane region" description="Helical" evidence="2">
    <location>
        <begin position="173"/>
        <end position="193"/>
    </location>
</feature>
<dbReference type="AlphaFoldDB" id="A0A3L6D690"/>
<dbReference type="PANTHER" id="PTHR46626:SF1">
    <property type="entry name" value="RETICULON-LIKE PROTEIN B21"/>
    <property type="match status" value="1"/>
</dbReference>
<organism evidence="3 4">
    <name type="scientific">Zea mays</name>
    <name type="common">Maize</name>
    <dbReference type="NCBI Taxonomy" id="4577"/>
    <lineage>
        <taxon>Eukaryota</taxon>
        <taxon>Viridiplantae</taxon>
        <taxon>Streptophyta</taxon>
        <taxon>Embryophyta</taxon>
        <taxon>Tracheophyta</taxon>
        <taxon>Spermatophyta</taxon>
        <taxon>Magnoliopsida</taxon>
        <taxon>Liliopsida</taxon>
        <taxon>Poales</taxon>
        <taxon>Poaceae</taxon>
        <taxon>PACMAD clade</taxon>
        <taxon>Panicoideae</taxon>
        <taxon>Andropogonodae</taxon>
        <taxon>Andropogoneae</taxon>
        <taxon>Tripsacinae</taxon>
        <taxon>Zea</taxon>
    </lineage>
</organism>
<dbReference type="InterPro" id="IPR044647">
    <property type="entry name" value="RTNLB17/18/21"/>
</dbReference>
<gene>
    <name evidence="3" type="ORF">Zm00014a_010701</name>
</gene>
<feature type="transmembrane region" description="Helical" evidence="2">
    <location>
        <begin position="87"/>
        <end position="110"/>
    </location>
</feature>
<evidence type="ECO:0000313" key="3">
    <source>
        <dbReference type="EMBL" id="PWZ04065.1"/>
    </source>
</evidence>
<evidence type="ECO:0000256" key="1">
    <source>
        <dbReference type="SAM" id="MobiDB-lite"/>
    </source>
</evidence>
<protein>
    <recommendedName>
        <fullName evidence="5">Reticulon domain-containing protein</fullName>
    </recommendedName>
</protein>
<evidence type="ECO:0008006" key="5">
    <source>
        <dbReference type="Google" id="ProtNLM"/>
    </source>
</evidence>
<evidence type="ECO:0000313" key="4">
    <source>
        <dbReference type="Proteomes" id="UP000251960"/>
    </source>
</evidence>
<accession>A0A3L6D690</accession>
<name>A0A3L6D690_MAIZE</name>
<dbReference type="EMBL" id="NCVQ01001046">
    <property type="protein sequence ID" value="PWZ04065.1"/>
    <property type="molecule type" value="Genomic_DNA"/>
</dbReference>
<proteinExistence type="predicted"/>
<keyword evidence="2" id="KW-0472">Membrane</keyword>